<feature type="transmembrane region" description="Helical" evidence="8">
    <location>
        <begin position="318"/>
        <end position="336"/>
    </location>
</feature>
<keyword evidence="3" id="KW-0813">Transport</keyword>
<dbReference type="Gene3D" id="1.20.1250.20">
    <property type="entry name" value="MFS general substrate transporter like domains"/>
    <property type="match status" value="1"/>
</dbReference>
<evidence type="ECO:0000256" key="8">
    <source>
        <dbReference type="SAM" id="Phobius"/>
    </source>
</evidence>
<dbReference type="RefSeq" id="WP_135446653.1">
    <property type="nucleotide sequence ID" value="NZ_SRLE01000032.1"/>
</dbReference>
<evidence type="ECO:0000256" key="2">
    <source>
        <dbReference type="ARBA" id="ARBA00008537"/>
    </source>
</evidence>
<keyword evidence="4" id="KW-1003">Cell membrane</keyword>
<gene>
    <name evidence="10" type="ORF">E4634_21030</name>
</gene>
<dbReference type="OrthoDB" id="9812221at2"/>
<feature type="transmembrane region" description="Helical" evidence="8">
    <location>
        <begin position="179"/>
        <end position="199"/>
    </location>
</feature>
<feature type="transmembrane region" description="Helical" evidence="8">
    <location>
        <begin position="278"/>
        <end position="298"/>
    </location>
</feature>
<dbReference type="PANTHER" id="PTHR42718">
    <property type="entry name" value="MAJOR FACILITATOR SUPERFAMILY MULTIDRUG TRANSPORTER MFSC"/>
    <property type="match status" value="1"/>
</dbReference>
<evidence type="ECO:0000256" key="1">
    <source>
        <dbReference type="ARBA" id="ARBA00004651"/>
    </source>
</evidence>
<protein>
    <submittedName>
        <fullName evidence="10">DHA2 family efflux MFS transporter permease subunit</fullName>
    </submittedName>
</protein>
<keyword evidence="11" id="KW-1185">Reference proteome</keyword>
<dbReference type="Proteomes" id="UP000298050">
    <property type="component" value="Unassembled WGS sequence"/>
</dbReference>
<dbReference type="PANTHER" id="PTHR42718:SF9">
    <property type="entry name" value="MAJOR FACILITATOR SUPERFAMILY MULTIDRUG TRANSPORTER MFSC"/>
    <property type="match status" value="1"/>
</dbReference>
<dbReference type="AlphaFoldDB" id="A0A4Z0LT72"/>
<comment type="caution">
    <text evidence="10">The sequence shown here is derived from an EMBL/GenBank/DDBJ whole genome shotgun (WGS) entry which is preliminary data.</text>
</comment>
<feature type="transmembrane region" description="Helical" evidence="8">
    <location>
        <begin position="240"/>
        <end position="257"/>
    </location>
</feature>
<keyword evidence="5 8" id="KW-0812">Transmembrane</keyword>
<evidence type="ECO:0000256" key="5">
    <source>
        <dbReference type="ARBA" id="ARBA00022692"/>
    </source>
</evidence>
<feature type="transmembrane region" description="Helical" evidence="8">
    <location>
        <begin position="211"/>
        <end position="228"/>
    </location>
</feature>
<evidence type="ECO:0000259" key="9">
    <source>
        <dbReference type="PROSITE" id="PS50850"/>
    </source>
</evidence>
<feature type="transmembrane region" description="Helical" evidence="8">
    <location>
        <begin position="116"/>
        <end position="138"/>
    </location>
</feature>
<comment type="similarity">
    <text evidence="2">Belongs to the major facilitator superfamily. EmrB family.</text>
</comment>
<evidence type="ECO:0000256" key="4">
    <source>
        <dbReference type="ARBA" id="ARBA00022475"/>
    </source>
</evidence>
<dbReference type="InterPro" id="IPR020846">
    <property type="entry name" value="MFS_dom"/>
</dbReference>
<dbReference type="CDD" id="cd17503">
    <property type="entry name" value="MFS_LmrB_MDR_like"/>
    <property type="match status" value="1"/>
</dbReference>
<evidence type="ECO:0000256" key="6">
    <source>
        <dbReference type="ARBA" id="ARBA00022989"/>
    </source>
</evidence>
<dbReference type="Gene3D" id="1.20.1720.10">
    <property type="entry name" value="Multidrug resistance protein D"/>
    <property type="match status" value="1"/>
</dbReference>
<feature type="transmembrane region" description="Helical" evidence="8">
    <location>
        <begin position="150"/>
        <end position="167"/>
    </location>
</feature>
<dbReference type="GO" id="GO:0022857">
    <property type="term" value="F:transmembrane transporter activity"/>
    <property type="evidence" value="ECO:0007669"/>
    <property type="project" value="InterPro"/>
</dbReference>
<dbReference type="NCBIfam" id="TIGR00711">
    <property type="entry name" value="efflux_EmrB"/>
    <property type="match status" value="1"/>
</dbReference>
<name>A0A4Z0LT72_9GAMM</name>
<evidence type="ECO:0000256" key="7">
    <source>
        <dbReference type="ARBA" id="ARBA00023136"/>
    </source>
</evidence>
<reference evidence="10 11" key="1">
    <citation type="submission" date="2019-04" db="EMBL/GenBank/DDBJ databases">
        <title>Taxonomy of novel Haliea sp. from mangrove soil of West Coast of India.</title>
        <authorList>
            <person name="Verma A."/>
            <person name="Kumar P."/>
            <person name="Krishnamurthi S."/>
        </authorList>
    </citation>
    <scope>NUCLEOTIDE SEQUENCE [LARGE SCALE GENOMIC DNA]</scope>
    <source>
        <strain evidence="10 11">SAOS-164</strain>
    </source>
</reference>
<keyword evidence="6 8" id="KW-1133">Transmembrane helix</keyword>
<evidence type="ECO:0000313" key="10">
    <source>
        <dbReference type="EMBL" id="TGD70500.1"/>
    </source>
</evidence>
<dbReference type="SUPFAM" id="SSF103473">
    <property type="entry name" value="MFS general substrate transporter"/>
    <property type="match status" value="1"/>
</dbReference>
<evidence type="ECO:0000313" key="11">
    <source>
        <dbReference type="Proteomes" id="UP000298050"/>
    </source>
</evidence>
<feature type="transmembrane region" description="Helical" evidence="8">
    <location>
        <begin position="488"/>
        <end position="505"/>
    </location>
</feature>
<dbReference type="InterPro" id="IPR004638">
    <property type="entry name" value="EmrB-like"/>
</dbReference>
<accession>A0A4Z0LT72</accession>
<dbReference type="PROSITE" id="PS50850">
    <property type="entry name" value="MFS"/>
    <property type="match status" value="1"/>
</dbReference>
<organism evidence="10 11">
    <name type="scientific">Mangrovimicrobium sediminis</name>
    <dbReference type="NCBI Taxonomy" id="2562682"/>
    <lineage>
        <taxon>Bacteria</taxon>
        <taxon>Pseudomonadati</taxon>
        <taxon>Pseudomonadota</taxon>
        <taxon>Gammaproteobacteria</taxon>
        <taxon>Cellvibrionales</taxon>
        <taxon>Halieaceae</taxon>
        <taxon>Mangrovimicrobium</taxon>
    </lineage>
</organism>
<dbReference type="InterPro" id="IPR036259">
    <property type="entry name" value="MFS_trans_sf"/>
</dbReference>
<feature type="transmembrane region" description="Helical" evidence="8">
    <location>
        <begin position="60"/>
        <end position="79"/>
    </location>
</feature>
<evidence type="ECO:0000256" key="3">
    <source>
        <dbReference type="ARBA" id="ARBA00022448"/>
    </source>
</evidence>
<sequence>MSESIPASKPVEDRATLETRHTGLLMTAVMGVSIIQFLDATIANVALPHMQASLGASLDTIAWVLTSYIIATVLMTPAVGWISDRLGSRRVFLWAVTGFLLTSMLCGAATSMFEMVLFRVLQGFCAAFIGPMSQTIMYDINPPSKQPRAVAIWGMVVMVAPICGPMLGGLLTESLNWRWVFYVNLPIGIPTLAVLFWLLPSRPQSERRLDRFGFVMLALALVSLQLMLDRGQSKDWFSSPEILIELLLALGAFWVFFTHTLTTNNPLFPAGLLRNPGFLAGFVFMFVLGVANIAIASVQPIMFQNVYGYGPWDTGLLLMPRGIGVIITMTIVARIMDKVDARYLMVLGFGVASFALWMMSQWALEMGRGPILLAGFIQGLGLGLTFMPMNVAAFMSLEPRYRPDGSSLLNLMRSVGGSFGISLMVTYISRNTQTSHADMAGAITHTSLPGVDPQVFTDRLGVYGSALWQLADLEITRQSLMIAYLDNFYLMAILVMVVALGTLLFKPIRIRTDGQEQQL</sequence>
<feature type="transmembrane region" description="Helical" evidence="8">
    <location>
        <begin position="408"/>
        <end position="429"/>
    </location>
</feature>
<dbReference type="InterPro" id="IPR011701">
    <property type="entry name" value="MFS"/>
</dbReference>
<dbReference type="GO" id="GO:0005886">
    <property type="term" value="C:plasma membrane"/>
    <property type="evidence" value="ECO:0007669"/>
    <property type="project" value="UniProtKB-SubCell"/>
</dbReference>
<feature type="transmembrane region" description="Helical" evidence="8">
    <location>
        <begin position="343"/>
        <end position="364"/>
    </location>
</feature>
<keyword evidence="7 8" id="KW-0472">Membrane</keyword>
<comment type="subcellular location">
    <subcellularLocation>
        <location evidence="1">Cell membrane</location>
        <topology evidence="1">Multi-pass membrane protein</topology>
    </subcellularLocation>
</comment>
<feature type="domain" description="Major facilitator superfamily (MFS) profile" evidence="9">
    <location>
        <begin position="25"/>
        <end position="510"/>
    </location>
</feature>
<dbReference type="EMBL" id="SRLE01000032">
    <property type="protein sequence ID" value="TGD70500.1"/>
    <property type="molecule type" value="Genomic_DNA"/>
</dbReference>
<proteinExistence type="inferred from homology"/>
<feature type="transmembrane region" description="Helical" evidence="8">
    <location>
        <begin position="24"/>
        <end position="48"/>
    </location>
</feature>
<feature type="transmembrane region" description="Helical" evidence="8">
    <location>
        <begin position="370"/>
        <end position="396"/>
    </location>
</feature>
<dbReference type="Pfam" id="PF07690">
    <property type="entry name" value="MFS_1"/>
    <property type="match status" value="1"/>
</dbReference>
<feature type="transmembrane region" description="Helical" evidence="8">
    <location>
        <begin position="91"/>
        <end position="110"/>
    </location>
</feature>